<dbReference type="Proteomes" id="UP000694941">
    <property type="component" value="Unplaced"/>
</dbReference>
<dbReference type="RefSeq" id="XP_022258372.1">
    <property type="nucleotide sequence ID" value="XM_022402664.1"/>
</dbReference>
<dbReference type="InterPro" id="IPR035428">
    <property type="entry name" value="FANCF"/>
</dbReference>
<keyword evidence="1" id="KW-0812">Transmembrane</keyword>
<gene>
    <name evidence="3" type="primary">LOC111089706</name>
</gene>
<reference evidence="3" key="1">
    <citation type="submission" date="2025-08" db="UniProtKB">
        <authorList>
            <consortium name="RefSeq"/>
        </authorList>
    </citation>
    <scope>IDENTIFICATION</scope>
    <source>
        <tissue evidence="3">Muscle</tissue>
    </source>
</reference>
<evidence type="ECO:0000313" key="3">
    <source>
        <dbReference type="RefSeq" id="XP_022258372.1"/>
    </source>
</evidence>
<name>A0ABM1TR66_LIMPO</name>
<sequence>MATKEVLQNIFYFTNNVLRAAYFDRDWEKNSLLKAFQWAKYCEKVFHEAVAKSLSIELEKYLQDLTLKIPNCVVPCLNLCFLRDATHQLTLVVFFTCIISLILLVILPFSFFYIHQYSETDKVK</sequence>
<accession>A0ABM1TR66</accession>
<keyword evidence="2" id="KW-1185">Reference proteome</keyword>
<proteinExistence type="predicted"/>
<dbReference type="GeneID" id="111089706"/>
<feature type="transmembrane region" description="Helical" evidence="1">
    <location>
        <begin position="91"/>
        <end position="114"/>
    </location>
</feature>
<evidence type="ECO:0000313" key="2">
    <source>
        <dbReference type="Proteomes" id="UP000694941"/>
    </source>
</evidence>
<evidence type="ECO:0000256" key="1">
    <source>
        <dbReference type="SAM" id="Phobius"/>
    </source>
</evidence>
<dbReference type="Pfam" id="PF11107">
    <property type="entry name" value="FANCF"/>
    <property type="match status" value="1"/>
</dbReference>
<organism evidence="2 3">
    <name type="scientific">Limulus polyphemus</name>
    <name type="common">Atlantic horseshoe crab</name>
    <dbReference type="NCBI Taxonomy" id="6850"/>
    <lineage>
        <taxon>Eukaryota</taxon>
        <taxon>Metazoa</taxon>
        <taxon>Ecdysozoa</taxon>
        <taxon>Arthropoda</taxon>
        <taxon>Chelicerata</taxon>
        <taxon>Merostomata</taxon>
        <taxon>Xiphosura</taxon>
        <taxon>Limulidae</taxon>
        <taxon>Limulus</taxon>
    </lineage>
</organism>
<keyword evidence="1" id="KW-0472">Membrane</keyword>
<keyword evidence="1" id="KW-1133">Transmembrane helix</keyword>
<protein>
    <submittedName>
        <fullName evidence="3">Uncharacterized protein LOC111089706</fullName>
    </submittedName>
</protein>